<dbReference type="GO" id="GO:0008289">
    <property type="term" value="F:lipid binding"/>
    <property type="evidence" value="ECO:0007669"/>
    <property type="project" value="InterPro"/>
</dbReference>
<keyword evidence="4" id="KW-0472">Membrane</keyword>
<keyword evidence="12" id="KW-1185">Reference proteome</keyword>
<evidence type="ECO:0000313" key="11">
    <source>
        <dbReference type="EMBL" id="KAH8521621.1"/>
    </source>
</evidence>
<reference evidence="11" key="1">
    <citation type="journal article" date="2021" name="J. Hered.">
        <title>Genome Assembly of Salicaceae Populus deltoides (Eastern Cottonwood) I-69 Based on Nanopore Sequencing and Hi-C Technologies.</title>
        <authorList>
            <person name="Bai S."/>
            <person name="Wu H."/>
            <person name="Zhang J."/>
            <person name="Pan Z."/>
            <person name="Zhao W."/>
            <person name="Li Z."/>
            <person name="Tong C."/>
        </authorList>
    </citation>
    <scope>NUCLEOTIDE SEQUENCE</scope>
    <source>
        <tissue evidence="11">Leaf</tissue>
    </source>
</reference>
<evidence type="ECO:0000256" key="3">
    <source>
        <dbReference type="ARBA" id="ARBA00022475"/>
    </source>
</evidence>
<accession>A0A8T2ZWC1</accession>
<keyword evidence="5 9" id="KW-0732">Signal</keyword>
<evidence type="ECO:0000259" key="10">
    <source>
        <dbReference type="SMART" id="SM00499"/>
    </source>
</evidence>
<dbReference type="Pfam" id="PF14368">
    <property type="entry name" value="LTP_2"/>
    <property type="match status" value="1"/>
</dbReference>
<gene>
    <name evidence="11" type="ORF">H0E87_002601</name>
</gene>
<dbReference type="PRINTS" id="PR00382">
    <property type="entry name" value="LIPIDTRNSFER"/>
</dbReference>
<dbReference type="InterPro" id="IPR016140">
    <property type="entry name" value="Bifunc_inhib/LTP/seed_store"/>
</dbReference>
<feature type="chain" id="PRO_5035949391" description="Bifunctional inhibitor/plant lipid transfer protein/seed storage helical domain-containing protein" evidence="9">
    <location>
        <begin position="22"/>
        <end position="225"/>
    </location>
</feature>
<evidence type="ECO:0000256" key="1">
    <source>
        <dbReference type="ARBA" id="ARBA00004609"/>
    </source>
</evidence>
<evidence type="ECO:0000256" key="8">
    <source>
        <dbReference type="ARBA" id="ARBA00023288"/>
    </source>
</evidence>
<feature type="domain" description="Bifunctional inhibitor/plant lipid transfer protein/seed storage helical" evidence="10">
    <location>
        <begin position="35"/>
        <end position="113"/>
    </location>
</feature>
<dbReference type="Proteomes" id="UP000807159">
    <property type="component" value="Chromosome 1"/>
</dbReference>
<dbReference type="GO" id="GO:0006869">
    <property type="term" value="P:lipid transport"/>
    <property type="evidence" value="ECO:0007669"/>
    <property type="project" value="InterPro"/>
</dbReference>
<dbReference type="GO" id="GO:0098552">
    <property type="term" value="C:side of membrane"/>
    <property type="evidence" value="ECO:0007669"/>
    <property type="project" value="UniProtKB-KW"/>
</dbReference>
<evidence type="ECO:0000256" key="4">
    <source>
        <dbReference type="ARBA" id="ARBA00022622"/>
    </source>
</evidence>
<keyword evidence="8" id="KW-0449">Lipoprotein</keyword>
<dbReference type="InterPro" id="IPR000528">
    <property type="entry name" value="Plant_nsLTP"/>
</dbReference>
<dbReference type="PROSITE" id="PS51257">
    <property type="entry name" value="PROKAR_LIPOPROTEIN"/>
    <property type="match status" value="1"/>
</dbReference>
<dbReference type="SUPFAM" id="SSF47699">
    <property type="entry name" value="Bifunctional inhibitor/lipid-transfer protein/seed storage 2S albumin"/>
    <property type="match status" value="1"/>
</dbReference>
<proteinExistence type="inferred from homology"/>
<protein>
    <recommendedName>
        <fullName evidence="10">Bifunctional inhibitor/plant lipid transfer protein/seed storage helical domain-containing protein</fullName>
    </recommendedName>
</protein>
<dbReference type="GO" id="GO:0005886">
    <property type="term" value="C:plasma membrane"/>
    <property type="evidence" value="ECO:0007669"/>
    <property type="project" value="UniProtKB-SubCell"/>
</dbReference>
<evidence type="ECO:0000256" key="9">
    <source>
        <dbReference type="SAM" id="SignalP"/>
    </source>
</evidence>
<evidence type="ECO:0000313" key="12">
    <source>
        <dbReference type="Proteomes" id="UP000807159"/>
    </source>
</evidence>
<keyword evidence="4" id="KW-0336">GPI-anchor</keyword>
<organism evidence="11 12">
    <name type="scientific">Populus deltoides</name>
    <name type="common">Eastern poplar</name>
    <name type="synonym">Eastern cottonwood</name>
    <dbReference type="NCBI Taxonomy" id="3696"/>
    <lineage>
        <taxon>Eukaryota</taxon>
        <taxon>Viridiplantae</taxon>
        <taxon>Streptophyta</taxon>
        <taxon>Embryophyta</taxon>
        <taxon>Tracheophyta</taxon>
        <taxon>Spermatophyta</taxon>
        <taxon>Magnoliopsida</taxon>
        <taxon>eudicotyledons</taxon>
        <taxon>Gunneridae</taxon>
        <taxon>Pentapetalae</taxon>
        <taxon>rosids</taxon>
        <taxon>fabids</taxon>
        <taxon>Malpighiales</taxon>
        <taxon>Salicaceae</taxon>
        <taxon>Saliceae</taxon>
        <taxon>Populus</taxon>
    </lineage>
</organism>
<comment type="subcellular location">
    <subcellularLocation>
        <location evidence="1">Cell membrane</location>
        <topology evidence="1">Lipid-anchor</topology>
        <topology evidence="1">GPI-anchor</topology>
    </subcellularLocation>
</comment>
<dbReference type="SMART" id="SM00499">
    <property type="entry name" value="AAI"/>
    <property type="match status" value="1"/>
</dbReference>
<sequence>MASRKVLSLILLCTFSISCCSQSPSSAPAPSSVDCTNLILSLSDCLSFVSNDSTAAKPEGKCCAGLKTVLSTKAECLCEAFKSSAQYGIVLNVTKALSLPSVCKIHAPPASNCGLAISPSGAPAHALDVDGYKCGKWFAHRVIYAYDFAVLLRTILICLPIKYTEHRSSCCSLCVAGGSAPGPAVNGVGNEQAPAPSPGHSGSIGFSISVGSLIIGFVVASFSSF</sequence>
<dbReference type="EMBL" id="JACEGQ020000001">
    <property type="protein sequence ID" value="KAH8521621.1"/>
    <property type="molecule type" value="Genomic_DNA"/>
</dbReference>
<dbReference type="InterPro" id="IPR036312">
    <property type="entry name" value="Bifun_inhib/LTP/seed_sf"/>
</dbReference>
<dbReference type="CDD" id="cd00010">
    <property type="entry name" value="AAI_LTSS"/>
    <property type="match status" value="1"/>
</dbReference>
<evidence type="ECO:0000256" key="5">
    <source>
        <dbReference type="ARBA" id="ARBA00022729"/>
    </source>
</evidence>
<evidence type="ECO:0000256" key="6">
    <source>
        <dbReference type="ARBA" id="ARBA00023157"/>
    </source>
</evidence>
<keyword evidence="7" id="KW-0325">Glycoprotein</keyword>
<dbReference type="AlphaFoldDB" id="A0A8T2ZWC1"/>
<comment type="caution">
    <text evidence="11">The sequence shown here is derived from an EMBL/GenBank/DDBJ whole genome shotgun (WGS) entry which is preliminary data.</text>
</comment>
<keyword evidence="6" id="KW-1015">Disulfide bond</keyword>
<feature type="signal peptide" evidence="9">
    <location>
        <begin position="1"/>
        <end position="21"/>
    </location>
</feature>
<dbReference type="InterPro" id="IPR043325">
    <property type="entry name" value="LTSS"/>
</dbReference>
<evidence type="ECO:0000256" key="2">
    <source>
        <dbReference type="ARBA" id="ARBA00009748"/>
    </source>
</evidence>
<dbReference type="Gene3D" id="1.10.110.10">
    <property type="entry name" value="Plant lipid-transfer and hydrophobic proteins"/>
    <property type="match status" value="1"/>
</dbReference>
<dbReference type="PANTHER" id="PTHR33044">
    <property type="entry name" value="BIFUNCTIONAL INHIBITOR/LIPID-TRANSFER PROTEIN/SEED STORAGE 2S ALBUMIN SUPERFAMILY PROTEIN-RELATED"/>
    <property type="match status" value="1"/>
</dbReference>
<name>A0A8T2ZWC1_POPDE</name>
<dbReference type="FunFam" id="1.10.110.10:FF:000001">
    <property type="entry name" value="Bifunctional inhibitor/lipid-transfer protein/seed storage 2S albumin superfamily protein"/>
    <property type="match status" value="1"/>
</dbReference>
<evidence type="ECO:0000256" key="7">
    <source>
        <dbReference type="ARBA" id="ARBA00023180"/>
    </source>
</evidence>
<comment type="similarity">
    <text evidence="2">Belongs to the plant LTP family.</text>
</comment>
<keyword evidence="3" id="KW-1003">Cell membrane</keyword>